<evidence type="ECO:0000256" key="1">
    <source>
        <dbReference type="ARBA" id="ARBA00010443"/>
    </source>
</evidence>
<comment type="pathway">
    <text evidence="9">Glycan biosynthesis; glycogen biosynthesis.</text>
</comment>
<evidence type="ECO:0000313" key="13">
    <source>
        <dbReference type="Proteomes" id="UP000244523"/>
    </source>
</evidence>
<keyword evidence="6 9" id="KW-0067">ATP-binding</keyword>
<dbReference type="InterPro" id="IPR056818">
    <property type="entry name" value="GlmU/GlgC-like_hexapep"/>
</dbReference>
<dbReference type="InterPro" id="IPR011831">
    <property type="entry name" value="ADP-Glc_PPase"/>
</dbReference>
<dbReference type="NCBIfam" id="NF002023">
    <property type="entry name" value="PRK00844.1"/>
    <property type="match status" value="1"/>
</dbReference>
<keyword evidence="3 9" id="KW-0808">Transferase</keyword>
<evidence type="ECO:0000256" key="7">
    <source>
        <dbReference type="ARBA" id="ARBA00023056"/>
    </source>
</evidence>
<dbReference type="SUPFAM" id="SSF53448">
    <property type="entry name" value="Nucleotide-diphospho-sugar transferases"/>
    <property type="match status" value="1"/>
</dbReference>
<evidence type="ECO:0000256" key="2">
    <source>
        <dbReference type="ARBA" id="ARBA00022600"/>
    </source>
</evidence>
<feature type="site" description="Could play a key role in the communication between the regulatory and the substrate sites" evidence="9">
    <location>
        <position position="66"/>
    </location>
</feature>
<dbReference type="AlphaFoldDB" id="A0A2T6KQY7"/>
<keyword evidence="13" id="KW-1185">Reference proteome</keyword>
<dbReference type="NCBIfam" id="TIGR02091">
    <property type="entry name" value="glgC"/>
    <property type="match status" value="1"/>
</dbReference>
<reference evidence="12 13" key="1">
    <citation type="submission" date="2018-04" db="EMBL/GenBank/DDBJ databases">
        <title>Genomic Encyclopedia of Archaeal and Bacterial Type Strains, Phase II (KMG-II): from individual species to whole genera.</title>
        <authorList>
            <person name="Goeker M."/>
        </authorList>
    </citation>
    <scope>NUCLEOTIDE SEQUENCE [LARGE SCALE GENOMIC DNA]</scope>
    <source>
        <strain evidence="12 13">DSM 29955</strain>
    </source>
</reference>
<feature type="domain" description="Glucose-1-phosphate adenylyltransferase/Bifunctional protein GlmU-like C-terminal hexapeptide" evidence="11">
    <location>
        <begin position="306"/>
        <end position="409"/>
    </location>
</feature>
<dbReference type="PANTHER" id="PTHR43523">
    <property type="entry name" value="GLUCOSE-1-PHOSPHATE ADENYLYLTRANSFERASE-RELATED"/>
    <property type="match status" value="1"/>
</dbReference>
<dbReference type="RefSeq" id="WP_108384664.1">
    <property type="nucleotide sequence ID" value="NZ_QBUD01000001.1"/>
</dbReference>
<dbReference type="CDD" id="cd04651">
    <property type="entry name" value="LbH_G1P_AT_C"/>
    <property type="match status" value="1"/>
</dbReference>
<evidence type="ECO:0000259" key="10">
    <source>
        <dbReference type="Pfam" id="PF00483"/>
    </source>
</evidence>
<keyword evidence="5 9" id="KW-0547">Nucleotide-binding</keyword>
<evidence type="ECO:0000256" key="6">
    <source>
        <dbReference type="ARBA" id="ARBA00022840"/>
    </source>
</evidence>
<dbReference type="OrthoDB" id="9801810at2"/>
<comment type="similarity">
    <text evidence="1 9">Belongs to the bacterial/plant glucose-1-phosphate adenylyltransferase family.</text>
</comment>
<comment type="subunit">
    <text evidence="9">Homotetramer.</text>
</comment>
<dbReference type="InterPro" id="IPR011004">
    <property type="entry name" value="Trimer_LpxA-like_sf"/>
</dbReference>
<keyword evidence="2 9" id="KW-0321">Glycogen metabolism</keyword>
<dbReference type="PANTHER" id="PTHR43523:SF2">
    <property type="entry name" value="GLUCOSE-1-PHOSPHATE ADENYLYLTRANSFERASE"/>
    <property type="match status" value="1"/>
</dbReference>
<accession>A0A2T6KQY7</accession>
<feature type="binding site" evidence="9">
    <location>
        <position position="171"/>
    </location>
    <ligand>
        <name>alpha-D-glucose 1-phosphate</name>
        <dbReference type="ChEBI" id="CHEBI:58601"/>
    </ligand>
</feature>
<dbReference type="PROSITE" id="PS00810">
    <property type="entry name" value="ADP_GLC_PYROPHOSPH_3"/>
    <property type="match status" value="1"/>
</dbReference>
<evidence type="ECO:0000256" key="8">
    <source>
        <dbReference type="ARBA" id="ARBA00023277"/>
    </source>
</evidence>
<dbReference type="UniPathway" id="UPA00164"/>
<dbReference type="EMBL" id="QBUD01000001">
    <property type="protein sequence ID" value="PUB18972.1"/>
    <property type="molecule type" value="Genomic_DNA"/>
</dbReference>
<dbReference type="NCBIfam" id="NF001947">
    <property type="entry name" value="PRK00725.1"/>
    <property type="match status" value="1"/>
</dbReference>
<evidence type="ECO:0000256" key="9">
    <source>
        <dbReference type="HAMAP-Rule" id="MF_00624"/>
    </source>
</evidence>
<dbReference type="GO" id="GO:0008878">
    <property type="term" value="F:glucose-1-phosphate adenylyltransferase activity"/>
    <property type="evidence" value="ECO:0007669"/>
    <property type="project" value="UniProtKB-UniRule"/>
</dbReference>
<organism evidence="12 13">
    <name type="scientific">Yoonia sediminilitoris</name>
    <dbReference type="NCBI Taxonomy" id="1286148"/>
    <lineage>
        <taxon>Bacteria</taxon>
        <taxon>Pseudomonadati</taxon>
        <taxon>Pseudomonadota</taxon>
        <taxon>Alphaproteobacteria</taxon>
        <taxon>Rhodobacterales</taxon>
        <taxon>Paracoccaceae</taxon>
        <taxon>Yoonia</taxon>
    </lineage>
</organism>
<evidence type="ECO:0000256" key="5">
    <source>
        <dbReference type="ARBA" id="ARBA00022741"/>
    </source>
</evidence>
<comment type="catalytic activity">
    <reaction evidence="9">
        <text>alpha-D-glucose 1-phosphate + ATP + H(+) = ADP-alpha-D-glucose + diphosphate</text>
        <dbReference type="Rhea" id="RHEA:12120"/>
        <dbReference type="ChEBI" id="CHEBI:15378"/>
        <dbReference type="ChEBI" id="CHEBI:30616"/>
        <dbReference type="ChEBI" id="CHEBI:33019"/>
        <dbReference type="ChEBI" id="CHEBI:57498"/>
        <dbReference type="ChEBI" id="CHEBI:58601"/>
        <dbReference type="EC" id="2.7.7.27"/>
    </reaction>
</comment>
<dbReference type="CDD" id="cd02508">
    <property type="entry name" value="ADP_Glucose_PP"/>
    <property type="match status" value="1"/>
</dbReference>
<evidence type="ECO:0000256" key="3">
    <source>
        <dbReference type="ARBA" id="ARBA00022679"/>
    </source>
</evidence>
<feature type="binding site" evidence="9">
    <location>
        <position position="204"/>
    </location>
    <ligand>
        <name>alpha-D-glucose 1-phosphate</name>
        <dbReference type="ChEBI" id="CHEBI:58601"/>
    </ligand>
</feature>
<dbReference type="PROSITE" id="PS00809">
    <property type="entry name" value="ADP_GLC_PYROPHOSPH_2"/>
    <property type="match status" value="1"/>
</dbReference>
<evidence type="ECO:0000256" key="4">
    <source>
        <dbReference type="ARBA" id="ARBA00022695"/>
    </source>
</evidence>
<keyword evidence="7 9" id="KW-0320">Glycogen biosynthesis</keyword>
<dbReference type="Gene3D" id="2.160.10.10">
    <property type="entry name" value="Hexapeptide repeat proteins"/>
    <property type="match status" value="1"/>
</dbReference>
<name>A0A2T6KQY7_9RHOB</name>
<feature type="binding site" evidence="9">
    <location>
        <begin position="186"/>
        <end position="187"/>
    </location>
    <ligand>
        <name>alpha-D-glucose 1-phosphate</name>
        <dbReference type="ChEBI" id="CHEBI:58601"/>
    </ligand>
</feature>
<dbReference type="Proteomes" id="UP000244523">
    <property type="component" value="Unassembled WGS sequence"/>
</dbReference>
<dbReference type="Pfam" id="PF00483">
    <property type="entry name" value="NTP_transferase"/>
    <property type="match status" value="1"/>
</dbReference>
<dbReference type="HAMAP" id="MF_00624">
    <property type="entry name" value="GlgC"/>
    <property type="match status" value="1"/>
</dbReference>
<keyword evidence="8 9" id="KW-0119">Carbohydrate metabolism</keyword>
<keyword evidence="4 9" id="KW-0548">Nucleotidyltransferase</keyword>
<comment type="caution">
    <text evidence="12">The sequence shown here is derived from an EMBL/GenBank/DDBJ whole genome shotgun (WGS) entry which is preliminary data.</text>
</comment>
<feature type="domain" description="Nucleotidyl transferase" evidence="10">
    <location>
        <begin position="14"/>
        <end position="283"/>
    </location>
</feature>
<dbReference type="SUPFAM" id="SSF51161">
    <property type="entry name" value="Trimeric LpxA-like enzymes"/>
    <property type="match status" value="1"/>
</dbReference>
<proteinExistence type="inferred from homology"/>
<dbReference type="Pfam" id="PF24894">
    <property type="entry name" value="Hexapep_GlmU"/>
    <property type="match status" value="1"/>
</dbReference>
<dbReference type="InterPro" id="IPR005835">
    <property type="entry name" value="NTP_transferase_dom"/>
</dbReference>
<dbReference type="InterPro" id="IPR023049">
    <property type="entry name" value="GlgC_bac"/>
</dbReference>
<comment type="function">
    <text evidence="9">Involved in the biosynthesis of ADP-glucose, a building block required for the elongation reactions to produce glycogen. Catalyzes the reaction between ATP and alpha-D-glucose 1-phosphate (G1P) to produce pyrophosphate and ADP-Glc.</text>
</comment>
<evidence type="ECO:0000313" key="12">
    <source>
        <dbReference type="EMBL" id="PUB18972.1"/>
    </source>
</evidence>
<sequence>MDNESQRLAQQTMAFVLAGGRGSRLYELTDIRAKPAMYFGGKSRIIDFALSNAVNSGIRRIGVATQYKAHSLIRHLQRGWSFFRAERNESLDILPASQQLNNENWYKGTADAVTQNIDIIRGYDPKYIIILAGDHIYKQDYSLMVKHHVDSGADVTVGCIEVPRMEATGFGVMKVDENDKILDFVEKPADPPPMPGHPDMALASMGIYVFETEYLCKLLREDAENPNSAHDFGGDIIPAIVKTGKAVAHPFSRSCVRSGLEEKPYWRDVGTVDAFWQANVDLTDFKPELDLYDNTWPIWTYSELTPPAKFIHNEEGRKGHAVSSMVSGGCIISGSTLDRCLMFTGVRTHSFSELEGVVAMPYVEINRNAKIKNAVIDRGVQIPQGLVVGEDPELDAKRFRRTANGICLITQPMIDKLDM</sequence>
<dbReference type="GO" id="GO:0005524">
    <property type="term" value="F:ATP binding"/>
    <property type="evidence" value="ECO:0007669"/>
    <property type="project" value="UniProtKB-KW"/>
</dbReference>
<dbReference type="InterPro" id="IPR005836">
    <property type="entry name" value="ADP_Glu_pyroP_CS"/>
</dbReference>
<dbReference type="EC" id="2.7.7.27" evidence="9"/>
<protein>
    <recommendedName>
        <fullName evidence="9">Glucose-1-phosphate adenylyltransferase</fullName>
        <ecNumber evidence="9">2.7.7.27</ecNumber>
    </recommendedName>
    <alternativeName>
        <fullName evidence="9">ADP-glucose pyrophosphorylase</fullName>
        <shortName evidence="9">ADPGlc PPase</shortName>
    </alternativeName>
    <alternativeName>
        <fullName evidence="9">ADP-glucose synthase</fullName>
    </alternativeName>
</protein>
<feature type="site" description="Could play a key role in the communication between the regulatory and the substrate sites" evidence="9">
    <location>
        <position position="105"/>
    </location>
</feature>
<dbReference type="GO" id="GO:0005978">
    <property type="term" value="P:glycogen biosynthetic process"/>
    <property type="evidence" value="ECO:0007669"/>
    <property type="project" value="UniProtKB-UniRule"/>
</dbReference>
<gene>
    <name evidence="9" type="primary">glgC</name>
    <name evidence="12" type="ORF">C8N45_101563</name>
</gene>
<evidence type="ECO:0000259" key="11">
    <source>
        <dbReference type="Pfam" id="PF24894"/>
    </source>
</evidence>
<dbReference type="Gene3D" id="3.90.550.10">
    <property type="entry name" value="Spore Coat Polysaccharide Biosynthesis Protein SpsA, Chain A"/>
    <property type="match status" value="1"/>
</dbReference>
<dbReference type="InterPro" id="IPR029044">
    <property type="entry name" value="Nucleotide-diphossugar_trans"/>
</dbReference>
<feature type="binding site" evidence="9">
    <location>
        <position position="106"/>
    </location>
    <ligand>
        <name>alpha-D-glucose 1-phosphate</name>
        <dbReference type="ChEBI" id="CHEBI:58601"/>
    </ligand>
</feature>